<proteinExistence type="predicted"/>
<reference evidence="2" key="1">
    <citation type="journal article" date="2019" name="Int. J. Syst. Evol. Microbiol.">
        <title>The Global Catalogue of Microorganisms (GCM) 10K type strain sequencing project: providing services to taxonomists for standard genome sequencing and annotation.</title>
        <authorList>
            <consortium name="The Broad Institute Genomics Platform"/>
            <consortium name="The Broad Institute Genome Sequencing Center for Infectious Disease"/>
            <person name="Wu L."/>
            <person name="Ma J."/>
        </authorList>
    </citation>
    <scope>NUCLEOTIDE SEQUENCE [LARGE SCALE GENOMIC DNA]</scope>
    <source>
        <strain evidence="2">JCM 17125</strain>
    </source>
</reference>
<comment type="caution">
    <text evidence="1">The sequence shown here is derived from an EMBL/GenBank/DDBJ whole genome shotgun (WGS) entry which is preliminary data.</text>
</comment>
<gene>
    <name evidence="1" type="ORF">GCM10022399_42210</name>
</gene>
<organism evidence="1 2">
    <name type="scientific">Terrabacter ginsenosidimutans</name>
    <dbReference type="NCBI Taxonomy" id="490575"/>
    <lineage>
        <taxon>Bacteria</taxon>
        <taxon>Bacillati</taxon>
        <taxon>Actinomycetota</taxon>
        <taxon>Actinomycetes</taxon>
        <taxon>Micrococcales</taxon>
        <taxon>Intrasporangiaceae</taxon>
        <taxon>Terrabacter</taxon>
    </lineage>
</organism>
<evidence type="ECO:0000313" key="1">
    <source>
        <dbReference type="EMBL" id="GAA3721410.1"/>
    </source>
</evidence>
<protein>
    <submittedName>
        <fullName evidence="1">Uncharacterized protein</fullName>
    </submittedName>
</protein>
<evidence type="ECO:0000313" key="2">
    <source>
        <dbReference type="Proteomes" id="UP001501468"/>
    </source>
</evidence>
<dbReference type="Proteomes" id="UP001501468">
    <property type="component" value="Unassembled WGS sequence"/>
</dbReference>
<keyword evidence="2" id="KW-1185">Reference proteome</keyword>
<dbReference type="EMBL" id="BAABDC010000013">
    <property type="protein sequence ID" value="GAA3721410.1"/>
    <property type="molecule type" value="Genomic_DNA"/>
</dbReference>
<accession>A0ABP7ENZ0</accession>
<name>A0ABP7ENZ0_9MICO</name>
<sequence length="202" mass="22172">MSALGNALELPDGSRLAAVTLTPRASECRESDAQLFLHRIRFQDVVEPGPATQALSCFIEPAVVTLSGSEPDGRGWGALFQYVRWPRLPRRVPLRAQLLAAAGFARALHLTGLAGEVVHQNYGEATLRQWYSPSIHSVETWPAMDLLSGLVLELATNVPLEDLARQANDLSLDGSDVHEYREAHFAHLLREWASTYEGPGAH</sequence>